<evidence type="ECO:0000313" key="3">
    <source>
        <dbReference type="EMBL" id="NIA68320.1"/>
    </source>
</evidence>
<keyword evidence="4" id="KW-1185">Reference proteome</keyword>
<name>A0A967C450_9PROT</name>
<comment type="caution">
    <text evidence="3">The sequence shown here is derived from an EMBL/GenBank/DDBJ whole genome shotgun (WGS) entry which is preliminary data.</text>
</comment>
<dbReference type="InterPro" id="IPR027051">
    <property type="entry name" value="XdhC_Rossmann_dom"/>
</dbReference>
<dbReference type="RefSeq" id="WP_167222775.1">
    <property type="nucleotide sequence ID" value="NZ_JAAQPH010000004.1"/>
</dbReference>
<organism evidence="3 4">
    <name type="scientific">Pelagibius litoralis</name>
    <dbReference type="NCBI Taxonomy" id="374515"/>
    <lineage>
        <taxon>Bacteria</taxon>
        <taxon>Pseudomonadati</taxon>
        <taxon>Pseudomonadota</taxon>
        <taxon>Alphaproteobacteria</taxon>
        <taxon>Rhodospirillales</taxon>
        <taxon>Rhodovibrionaceae</taxon>
        <taxon>Pelagibius</taxon>
    </lineage>
</organism>
<proteinExistence type="predicted"/>
<sequence>MTPAADILDLVSDLKATGEAFALATVVRTVSLTAAKAGAKAVIRPDGTISDGWIGGGCAKSAVLKAAREAIADGKPRLVSVQPADLLQEQGLTAGEESEGVRFASNMCPSQGTMDIFVEPMLPKPELVVCGASPVAIALTELGRQFGYRVVACAPKTSREAFGDIDQLIDGFELENTNRSQRFIVVATQGSGDLAALRAMLSLDANHIAFVGSRKKMANLRGRLTADGVAPEQLDRVKAPAGLDLGAITPQEIALSIIAEVIQSYRQQQQAVAKQTA</sequence>
<feature type="domain" description="XdhC Rossmann" evidence="2">
    <location>
        <begin position="127"/>
        <end position="261"/>
    </location>
</feature>
<dbReference type="EMBL" id="JAAQPH010000004">
    <property type="protein sequence ID" value="NIA68320.1"/>
    <property type="molecule type" value="Genomic_DNA"/>
</dbReference>
<dbReference type="Pfam" id="PF13478">
    <property type="entry name" value="XdhC_C"/>
    <property type="match status" value="1"/>
</dbReference>
<dbReference type="Gene3D" id="3.40.50.720">
    <property type="entry name" value="NAD(P)-binding Rossmann-like Domain"/>
    <property type="match status" value="1"/>
</dbReference>
<feature type="domain" description="XdhC- CoxI" evidence="1">
    <location>
        <begin position="16"/>
        <end position="81"/>
    </location>
</feature>
<reference evidence="3" key="1">
    <citation type="submission" date="2020-03" db="EMBL/GenBank/DDBJ databases">
        <title>Genome of Pelagibius litoralis DSM 21314T.</title>
        <authorList>
            <person name="Wang G."/>
        </authorList>
    </citation>
    <scope>NUCLEOTIDE SEQUENCE</scope>
    <source>
        <strain evidence="3">DSM 21314</strain>
    </source>
</reference>
<dbReference type="Proteomes" id="UP000761264">
    <property type="component" value="Unassembled WGS sequence"/>
</dbReference>
<dbReference type="Pfam" id="PF02625">
    <property type="entry name" value="XdhC_CoxI"/>
    <property type="match status" value="1"/>
</dbReference>
<dbReference type="AlphaFoldDB" id="A0A967C450"/>
<dbReference type="InterPro" id="IPR052698">
    <property type="entry name" value="MoCofactor_Util/Proc"/>
</dbReference>
<dbReference type="InterPro" id="IPR003777">
    <property type="entry name" value="XdhC_CoxI"/>
</dbReference>
<protein>
    <submittedName>
        <fullName evidence="3">XdhC /CoxI family-like protein</fullName>
    </submittedName>
</protein>
<gene>
    <name evidence="3" type="ORF">HBA54_06925</name>
</gene>
<dbReference type="PANTHER" id="PTHR30388">
    <property type="entry name" value="ALDEHYDE OXIDOREDUCTASE MOLYBDENUM COFACTOR ASSEMBLY PROTEIN"/>
    <property type="match status" value="1"/>
</dbReference>
<evidence type="ECO:0000259" key="1">
    <source>
        <dbReference type="Pfam" id="PF02625"/>
    </source>
</evidence>
<evidence type="ECO:0000313" key="4">
    <source>
        <dbReference type="Proteomes" id="UP000761264"/>
    </source>
</evidence>
<accession>A0A967C450</accession>
<evidence type="ECO:0000259" key="2">
    <source>
        <dbReference type="Pfam" id="PF13478"/>
    </source>
</evidence>
<dbReference type="PANTHER" id="PTHR30388:SF6">
    <property type="entry name" value="XANTHINE DEHYDROGENASE SUBUNIT A-RELATED"/>
    <property type="match status" value="1"/>
</dbReference>